<dbReference type="Pfam" id="PF00732">
    <property type="entry name" value="GMC_oxred_N"/>
    <property type="match status" value="1"/>
</dbReference>
<dbReference type="GO" id="GO:0016614">
    <property type="term" value="F:oxidoreductase activity, acting on CH-OH group of donors"/>
    <property type="evidence" value="ECO:0007669"/>
    <property type="project" value="InterPro"/>
</dbReference>
<dbReference type="InterPro" id="IPR012132">
    <property type="entry name" value="GMC_OxRdtase"/>
</dbReference>
<dbReference type="SUPFAM" id="SSF54373">
    <property type="entry name" value="FAD-linked reductases, C-terminal domain"/>
    <property type="match status" value="1"/>
</dbReference>
<comment type="caution">
    <text evidence="8">The sequence shown here is derived from an EMBL/GenBank/DDBJ whole genome shotgun (WGS) entry which is preliminary data.</text>
</comment>
<proteinExistence type="inferred from homology"/>
<comment type="cofactor">
    <cofactor evidence="1 6">
        <name>FAD</name>
        <dbReference type="ChEBI" id="CHEBI:57692"/>
    </cofactor>
</comment>
<evidence type="ECO:0000313" key="9">
    <source>
        <dbReference type="Proteomes" id="UP001219525"/>
    </source>
</evidence>
<feature type="active site" description="Proton donor" evidence="5">
    <location>
        <position position="516"/>
    </location>
</feature>
<evidence type="ECO:0000313" key="8">
    <source>
        <dbReference type="EMBL" id="KAJ7204774.1"/>
    </source>
</evidence>
<dbReference type="InterPro" id="IPR000172">
    <property type="entry name" value="GMC_OxRdtase_N"/>
</dbReference>
<name>A0AAD6YA04_9AGAR</name>
<comment type="similarity">
    <text evidence="2">Belongs to the GMC oxidoreductase family.</text>
</comment>
<keyword evidence="3" id="KW-0285">Flavoprotein</keyword>
<dbReference type="Gene3D" id="3.30.560.10">
    <property type="entry name" value="Glucose Oxidase, domain 3"/>
    <property type="match status" value="1"/>
</dbReference>
<dbReference type="InterPro" id="IPR036188">
    <property type="entry name" value="FAD/NAD-bd_sf"/>
</dbReference>
<dbReference type="Pfam" id="PF05199">
    <property type="entry name" value="GMC_oxred_C"/>
    <property type="match status" value="1"/>
</dbReference>
<dbReference type="PANTHER" id="PTHR11552:SF147">
    <property type="entry name" value="CHOLINE DEHYDROGENASE, MITOCHONDRIAL"/>
    <property type="match status" value="1"/>
</dbReference>
<evidence type="ECO:0000256" key="4">
    <source>
        <dbReference type="ARBA" id="ARBA00022827"/>
    </source>
</evidence>
<evidence type="ECO:0000256" key="3">
    <source>
        <dbReference type="ARBA" id="ARBA00022630"/>
    </source>
</evidence>
<evidence type="ECO:0000256" key="1">
    <source>
        <dbReference type="ARBA" id="ARBA00001974"/>
    </source>
</evidence>
<evidence type="ECO:0000256" key="5">
    <source>
        <dbReference type="PIRSR" id="PIRSR000137-1"/>
    </source>
</evidence>
<evidence type="ECO:0000256" key="6">
    <source>
        <dbReference type="PIRSR" id="PIRSR000137-2"/>
    </source>
</evidence>
<keyword evidence="9" id="KW-1185">Reference proteome</keyword>
<dbReference type="Proteomes" id="UP001219525">
    <property type="component" value="Unassembled WGS sequence"/>
</dbReference>
<feature type="domain" description="Glucose-methanol-choline oxidoreductase N-terminal" evidence="7">
    <location>
        <begin position="283"/>
        <end position="297"/>
    </location>
</feature>
<dbReference type="SUPFAM" id="SSF51905">
    <property type="entry name" value="FAD/NAD(P)-binding domain"/>
    <property type="match status" value="1"/>
</dbReference>
<gene>
    <name evidence="8" type="ORF">GGX14DRAFT_368399</name>
</gene>
<sequence>MWPFSIPYPQRAVESLDSEYDYIVVGGGTAGCVLARRLAEGGKHTVLLIEKGDAGDSWLNRTPLTSLHHWSDGKHSTVFNSATDSKLGRSFSLITGLGLGGSTRINGGQYTCGPPAEYNAWSEEGRRGWGYEDLKPYFFKSETWLGPAPEKWHGANGPLKVRSFENYEYGSSEKAAAAANNLGFLPIIDMHSPLEPSIGWNKMQFTVDEDGSRHSAFRAYLPKSVAISMAPRLHICTRAVAGKMAFFKRSNGQLHVDSIEVHSANGRHIRVVKAKLEIVLACGALQTPKILLLSGVGPEDHLQKMGIDVVRHSPGVGAHLQDHVWVATSYNCPLYDSMWAMFRRPQTLVGQLYKYIRHGAGWLLCTTVEVEIFGMTSLIGANGKPDALSAQNKNSFDPENRPDFAVLTCGIADPRGPGIDRSKGFFGLNCALLKAKSHGNVFLRSTDPMQNPICEMNYLTAPEDWAAIRASLRVSVALAHQMRADGYDLGDVKVPGALDDVTLDEYIMAGLETMYHYSSSCRMAPQGDSLPGVVDTELRVHGISNLRISDASIFPTVPSTHPQALVYAVAEKCADMMLRAAT</sequence>
<organism evidence="8 9">
    <name type="scientific">Mycena pura</name>
    <dbReference type="NCBI Taxonomy" id="153505"/>
    <lineage>
        <taxon>Eukaryota</taxon>
        <taxon>Fungi</taxon>
        <taxon>Dikarya</taxon>
        <taxon>Basidiomycota</taxon>
        <taxon>Agaricomycotina</taxon>
        <taxon>Agaricomycetes</taxon>
        <taxon>Agaricomycetidae</taxon>
        <taxon>Agaricales</taxon>
        <taxon>Marasmiineae</taxon>
        <taxon>Mycenaceae</taxon>
        <taxon>Mycena</taxon>
    </lineage>
</organism>
<feature type="active site" description="Proton acceptor" evidence="5">
    <location>
        <position position="561"/>
    </location>
</feature>
<dbReference type="PANTHER" id="PTHR11552">
    <property type="entry name" value="GLUCOSE-METHANOL-CHOLINE GMC OXIDOREDUCTASE"/>
    <property type="match status" value="1"/>
</dbReference>
<dbReference type="PIRSF" id="PIRSF000137">
    <property type="entry name" value="Alcohol_oxidase"/>
    <property type="match status" value="1"/>
</dbReference>
<keyword evidence="4 6" id="KW-0274">FAD</keyword>
<feature type="binding site" evidence="6">
    <location>
        <begin position="562"/>
        <end position="563"/>
    </location>
    <ligand>
        <name>FAD</name>
        <dbReference type="ChEBI" id="CHEBI:57692"/>
    </ligand>
</feature>
<dbReference type="AlphaFoldDB" id="A0AAD6YA04"/>
<evidence type="ECO:0000259" key="7">
    <source>
        <dbReference type="PROSITE" id="PS00624"/>
    </source>
</evidence>
<dbReference type="GO" id="GO:0050660">
    <property type="term" value="F:flavin adenine dinucleotide binding"/>
    <property type="evidence" value="ECO:0007669"/>
    <property type="project" value="InterPro"/>
</dbReference>
<evidence type="ECO:0000256" key="2">
    <source>
        <dbReference type="ARBA" id="ARBA00010790"/>
    </source>
</evidence>
<dbReference type="Gene3D" id="3.50.50.60">
    <property type="entry name" value="FAD/NAD(P)-binding domain"/>
    <property type="match status" value="1"/>
</dbReference>
<accession>A0AAD6YA04</accession>
<dbReference type="InterPro" id="IPR007867">
    <property type="entry name" value="GMC_OxRtase_C"/>
</dbReference>
<dbReference type="EMBL" id="JARJCW010000046">
    <property type="protein sequence ID" value="KAJ7204774.1"/>
    <property type="molecule type" value="Genomic_DNA"/>
</dbReference>
<dbReference type="PROSITE" id="PS00624">
    <property type="entry name" value="GMC_OXRED_2"/>
    <property type="match status" value="1"/>
</dbReference>
<reference evidence="8" key="1">
    <citation type="submission" date="2023-03" db="EMBL/GenBank/DDBJ databases">
        <title>Massive genome expansion in bonnet fungi (Mycena s.s.) driven by repeated elements and novel gene families across ecological guilds.</title>
        <authorList>
            <consortium name="Lawrence Berkeley National Laboratory"/>
            <person name="Harder C.B."/>
            <person name="Miyauchi S."/>
            <person name="Viragh M."/>
            <person name="Kuo A."/>
            <person name="Thoen E."/>
            <person name="Andreopoulos B."/>
            <person name="Lu D."/>
            <person name="Skrede I."/>
            <person name="Drula E."/>
            <person name="Henrissat B."/>
            <person name="Morin E."/>
            <person name="Kohler A."/>
            <person name="Barry K."/>
            <person name="LaButti K."/>
            <person name="Morin E."/>
            <person name="Salamov A."/>
            <person name="Lipzen A."/>
            <person name="Mereny Z."/>
            <person name="Hegedus B."/>
            <person name="Baldrian P."/>
            <person name="Stursova M."/>
            <person name="Weitz H."/>
            <person name="Taylor A."/>
            <person name="Grigoriev I.V."/>
            <person name="Nagy L.G."/>
            <person name="Martin F."/>
            <person name="Kauserud H."/>
        </authorList>
    </citation>
    <scope>NUCLEOTIDE SEQUENCE</scope>
    <source>
        <strain evidence="8">9144</strain>
    </source>
</reference>
<protein>
    <recommendedName>
        <fullName evidence="7">Glucose-methanol-choline oxidoreductase N-terminal domain-containing protein</fullName>
    </recommendedName>
</protein>